<dbReference type="PANTHER" id="PTHR14859">
    <property type="entry name" value="CALCOFLUOR WHITE HYPERSENSITIVE PROTEIN PRECURSOR"/>
    <property type="match status" value="1"/>
</dbReference>
<accession>A0AAE5CCB8</accession>
<sequence length="286" mass="31878">MRSLPRTGRYPLIAGLVAALVVHGCGEAPRNDGPAVEARAESADRSSRAPGRPAASLRILSYNIRHGEGFDSTVNLKRVARLIRRLDADVVALQEVDSFVERSFGVDQAAVLGSLTGMNALFGGFFDYQGGRYGMAILSRYPIISQQNETLPEGAEPRTALAVRTRLQPDGPELTVVGIHLYATDEERYVQAQRIIELFGDFDEPVVLAGDFNSTRESRVMAVLRDHFTVPLKADEGLTFPAREPEREIDYILFRPDHRFRVLDHEVMDERLISDHRPVILDVIIE</sequence>
<dbReference type="InterPro" id="IPR005135">
    <property type="entry name" value="Endo/exonuclease/phosphatase"/>
</dbReference>
<feature type="domain" description="Endonuclease/exonuclease/phosphatase" evidence="2">
    <location>
        <begin position="60"/>
        <end position="276"/>
    </location>
</feature>
<comment type="caution">
    <text evidence="3">The sequence shown here is derived from an EMBL/GenBank/DDBJ whole genome shotgun (WGS) entry which is preliminary data.</text>
</comment>
<dbReference type="EMBL" id="JAACAK010000018">
    <property type="protein sequence ID" value="NIR73964.1"/>
    <property type="molecule type" value="Genomic_DNA"/>
</dbReference>
<dbReference type="GO" id="GO:0016020">
    <property type="term" value="C:membrane"/>
    <property type="evidence" value="ECO:0007669"/>
    <property type="project" value="GOC"/>
</dbReference>
<feature type="region of interest" description="Disordered" evidence="1">
    <location>
        <begin position="29"/>
        <end position="51"/>
    </location>
</feature>
<dbReference type="InterPro" id="IPR051916">
    <property type="entry name" value="GPI-anchor_lipid_remodeler"/>
</dbReference>
<dbReference type="PANTHER" id="PTHR14859:SF15">
    <property type="entry name" value="ENDONUCLEASE_EXONUCLEASE_PHOSPHATASE DOMAIN-CONTAINING PROTEIN"/>
    <property type="match status" value="1"/>
</dbReference>
<dbReference type="Gene3D" id="3.60.10.10">
    <property type="entry name" value="Endonuclease/exonuclease/phosphatase"/>
    <property type="match status" value="1"/>
</dbReference>
<protein>
    <submittedName>
        <fullName evidence="3">Metallophosphoesterase</fullName>
    </submittedName>
</protein>
<dbReference type="AlphaFoldDB" id="A0AAE5CCB8"/>
<dbReference type="SUPFAM" id="SSF56219">
    <property type="entry name" value="DNase I-like"/>
    <property type="match status" value="1"/>
</dbReference>
<evidence type="ECO:0000313" key="3">
    <source>
        <dbReference type="EMBL" id="NIR73964.1"/>
    </source>
</evidence>
<organism evidence="3 4">
    <name type="scientific">Candidatus Kutchimonas denitrificans</name>
    <dbReference type="NCBI Taxonomy" id="3056748"/>
    <lineage>
        <taxon>Bacteria</taxon>
        <taxon>Pseudomonadati</taxon>
        <taxon>Gemmatimonadota</taxon>
        <taxon>Gemmatimonadia</taxon>
        <taxon>Candidatus Palauibacterales</taxon>
        <taxon>Candidatus Palauibacteraceae</taxon>
        <taxon>Candidatus Kutchimonas</taxon>
    </lineage>
</organism>
<gene>
    <name evidence="3" type="ORF">GWO12_02435</name>
</gene>
<name>A0AAE5CCB8_9BACT</name>
<evidence type="ECO:0000259" key="2">
    <source>
        <dbReference type="Pfam" id="PF03372"/>
    </source>
</evidence>
<proteinExistence type="predicted"/>
<reference evidence="3 4" key="1">
    <citation type="submission" date="2020-01" db="EMBL/GenBank/DDBJ databases">
        <title>Genomes assembled from Gulf of Kutch pelagic sediment metagenomes.</title>
        <authorList>
            <person name="Chandrashekar M."/>
            <person name="Mahajan M.S."/>
            <person name="Dave K.J."/>
            <person name="Vatsa P."/>
            <person name="Nathani N.M."/>
        </authorList>
    </citation>
    <scope>NUCLEOTIDE SEQUENCE [LARGE SCALE GENOMIC DNA]</scope>
    <source>
        <strain evidence="3">KS3-K002</strain>
    </source>
</reference>
<evidence type="ECO:0000313" key="4">
    <source>
        <dbReference type="Proteomes" id="UP000702544"/>
    </source>
</evidence>
<evidence type="ECO:0000256" key="1">
    <source>
        <dbReference type="SAM" id="MobiDB-lite"/>
    </source>
</evidence>
<dbReference type="GO" id="GO:0006506">
    <property type="term" value="P:GPI anchor biosynthetic process"/>
    <property type="evidence" value="ECO:0007669"/>
    <property type="project" value="TreeGrafter"/>
</dbReference>
<feature type="compositionally biased region" description="Basic and acidic residues" evidence="1">
    <location>
        <begin position="38"/>
        <end position="47"/>
    </location>
</feature>
<dbReference type="InterPro" id="IPR036691">
    <property type="entry name" value="Endo/exonu/phosph_ase_sf"/>
</dbReference>
<dbReference type="Proteomes" id="UP000702544">
    <property type="component" value="Unassembled WGS sequence"/>
</dbReference>
<dbReference type="GO" id="GO:0003824">
    <property type="term" value="F:catalytic activity"/>
    <property type="evidence" value="ECO:0007669"/>
    <property type="project" value="InterPro"/>
</dbReference>
<dbReference type="Pfam" id="PF03372">
    <property type="entry name" value="Exo_endo_phos"/>
    <property type="match status" value="1"/>
</dbReference>